<dbReference type="InterPro" id="IPR040701">
    <property type="entry name" value="Bact_RF_family2"/>
</dbReference>
<accession>A0A516NJY4</accession>
<dbReference type="KEGG" id="nod:FOH10_11215"/>
<gene>
    <name evidence="2" type="ORF">FOH10_11215</name>
</gene>
<feature type="region of interest" description="Disordered" evidence="1">
    <location>
        <begin position="141"/>
        <end position="172"/>
    </location>
</feature>
<evidence type="ECO:0000313" key="3">
    <source>
        <dbReference type="Proteomes" id="UP000317039"/>
    </source>
</evidence>
<name>A0A516NJY4_9NOCA</name>
<evidence type="ECO:0000256" key="1">
    <source>
        <dbReference type="SAM" id="MobiDB-lite"/>
    </source>
</evidence>
<dbReference type="AlphaFoldDB" id="A0A516NJY4"/>
<dbReference type="GeneID" id="80332951"/>
<dbReference type="RefSeq" id="WP_143980662.1">
    <property type="nucleotide sequence ID" value="NZ_CP041695.1"/>
</dbReference>
<dbReference type="EMBL" id="CP041695">
    <property type="protein sequence ID" value="QDP79207.1"/>
    <property type="molecule type" value="Genomic_DNA"/>
</dbReference>
<feature type="compositionally biased region" description="Basic residues" evidence="1">
    <location>
        <begin position="151"/>
        <end position="164"/>
    </location>
</feature>
<sequence>MVRTSLRELVDRTGPFASVYFDSSHDSEAAARELTARCRSMRERLDRAGASAATLAALDIAFVAGPRSVGRCGRALVADAATVLVDEQLPAPPAAQVVRVSPLPYLLPLLEQRAPQVPHILVTMDRVGAYIRGVNGHGDVTHTRYGTGRPLRTRHRSPGHRLGPRRAADAAGRDAAEVARQVVEMADRSGAVTIVLTGECTARTALRAAIEARSRLTARTPVAAAHTHSRRIVELDTAGRTPTGTDTECGTAVDEVLADAADRWRREVLAHYATATDRADGAATGGLPETTAALRDTAVAQLFVDSAALDDREVLTGAAPTEVATDAADLRDAARPRRADEAVPVAAIAGDSDIVPVSGELSLPDGVGALLRRR</sequence>
<dbReference type="Proteomes" id="UP000317039">
    <property type="component" value="Chromosome"/>
</dbReference>
<protein>
    <recommendedName>
        <fullName evidence="4">Peptide chain release factor 1</fullName>
    </recommendedName>
</protein>
<organism evidence="2 3">
    <name type="scientific">Nocardia otitidiscaviarum</name>
    <dbReference type="NCBI Taxonomy" id="1823"/>
    <lineage>
        <taxon>Bacteria</taxon>
        <taxon>Bacillati</taxon>
        <taxon>Actinomycetota</taxon>
        <taxon>Actinomycetes</taxon>
        <taxon>Mycobacteriales</taxon>
        <taxon>Nocardiaceae</taxon>
        <taxon>Nocardia</taxon>
    </lineage>
</organism>
<proteinExistence type="predicted"/>
<reference evidence="2 3" key="1">
    <citation type="submission" date="2019-07" db="EMBL/GenBank/DDBJ databases">
        <title>Complete Genome Sequence and Methylome Analysis of Nocardia otitidis-caviarum NEB252.</title>
        <authorList>
            <person name="Fomenkov A."/>
            <person name="Anton B.P."/>
            <person name="Vincze T."/>
            <person name="Roberts R.J."/>
        </authorList>
    </citation>
    <scope>NUCLEOTIDE SEQUENCE [LARGE SCALE GENOMIC DNA]</scope>
    <source>
        <strain evidence="2 3">NEB252</strain>
    </source>
</reference>
<evidence type="ECO:0000313" key="2">
    <source>
        <dbReference type="EMBL" id="QDP79207.1"/>
    </source>
</evidence>
<evidence type="ECO:0008006" key="4">
    <source>
        <dbReference type="Google" id="ProtNLM"/>
    </source>
</evidence>
<dbReference type="Pfam" id="PF18844">
    <property type="entry name" value="baeRF_family2"/>
    <property type="match status" value="1"/>
</dbReference>